<reference evidence="2" key="3">
    <citation type="submission" date="2015-02" db="UniProtKB">
        <authorList>
            <consortium name="EnsemblProtists"/>
        </authorList>
    </citation>
    <scope>IDENTIFICATION</scope>
    <source>
        <strain evidence="2">DAOM BR144</strain>
    </source>
</reference>
<proteinExistence type="predicted"/>
<dbReference type="EnsemblProtists" id="PYU1_T001349">
    <property type="protein sequence ID" value="PYU1_T001349"/>
    <property type="gene ID" value="PYU1_G001349"/>
</dbReference>
<organism evidence="2 3">
    <name type="scientific">Globisporangium ultimum (strain ATCC 200006 / CBS 805.95 / DAOM BR144)</name>
    <name type="common">Pythium ultimum</name>
    <dbReference type="NCBI Taxonomy" id="431595"/>
    <lineage>
        <taxon>Eukaryota</taxon>
        <taxon>Sar</taxon>
        <taxon>Stramenopiles</taxon>
        <taxon>Oomycota</taxon>
        <taxon>Peronosporomycetes</taxon>
        <taxon>Pythiales</taxon>
        <taxon>Pythiaceae</taxon>
        <taxon>Globisporangium</taxon>
    </lineage>
</organism>
<dbReference type="eggNOG" id="ENOG502SR34">
    <property type="taxonomic scope" value="Eukaryota"/>
</dbReference>
<dbReference type="VEuPathDB" id="FungiDB:PYU1_G001349"/>
<dbReference type="EMBL" id="GL376626">
    <property type="status" value="NOT_ANNOTATED_CDS"/>
    <property type="molecule type" value="Genomic_DNA"/>
</dbReference>
<dbReference type="AlphaFoldDB" id="K3W8Q8"/>
<dbReference type="InParanoid" id="K3W8Q8"/>
<keyword evidence="3" id="KW-1185">Reference proteome</keyword>
<evidence type="ECO:0000313" key="3">
    <source>
        <dbReference type="Proteomes" id="UP000019132"/>
    </source>
</evidence>
<feature type="region of interest" description="Disordered" evidence="1">
    <location>
        <begin position="28"/>
        <end position="49"/>
    </location>
</feature>
<protein>
    <submittedName>
        <fullName evidence="2">Uncharacterized protein</fullName>
    </submittedName>
</protein>
<sequence>MSFLEEDDQLVTLEMAFAFLDDIDVDSDGDTSSSNITHSSPGGSMASNDGPNFVALASNLFLDQDSVFTEQASTRASSRARDEAARKTGSTRAQRNRDAVKRLHARKKAEAAHLQEQVIELEARLRQLQIARMSGSSARASSEGVEGEMSAAEKAKYLAIKPRAVSMWLEIATSQAKERYKSEKLNARLRAVIQKQMRTSALLERILRRKSNLQGLDLLRKDEQLNVYNDSCIKKEKIFFEELRKDIAVMYHMATPMFERTWGPDIDYISCSTHVKEDPMFGSFVEVQTSAPLRGSVTKAGNLIWRQTLCMTSVMSPAKFYLQQRDVSESSYQKSFVLIIDGPVGPVELHGISMAHKFDEPHRFVFAWTSRILLADRHAWAFQEHGWMVVSKVEGHAKYPAAFQTCYRISSSDLHRGSSHGVHTEELKEAVLDALTSRAREYHQNVQNMLVDELSRAPMQLPLLAMAAS</sequence>
<feature type="compositionally biased region" description="Polar residues" evidence="1">
    <location>
        <begin position="35"/>
        <end position="49"/>
    </location>
</feature>
<evidence type="ECO:0000256" key="1">
    <source>
        <dbReference type="SAM" id="MobiDB-lite"/>
    </source>
</evidence>
<dbReference type="GO" id="GO:0003700">
    <property type="term" value="F:DNA-binding transcription factor activity"/>
    <property type="evidence" value="ECO:0007669"/>
    <property type="project" value="InterPro"/>
</dbReference>
<dbReference type="Proteomes" id="UP000019132">
    <property type="component" value="Unassembled WGS sequence"/>
</dbReference>
<dbReference type="PANTHER" id="PTHR35796:SF3">
    <property type="entry name" value="BHLH DOMAIN-CONTAINING PROTEIN"/>
    <property type="match status" value="1"/>
</dbReference>
<dbReference type="PANTHER" id="PTHR35796">
    <property type="entry name" value="HYPOTHETICAL CYTOSOLIC PROTEIN"/>
    <property type="match status" value="1"/>
</dbReference>
<reference evidence="3" key="1">
    <citation type="journal article" date="2010" name="Genome Biol.">
        <title>Genome sequence of the necrotrophic plant pathogen Pythium ultimum reveals original pathogenicity mechanisms and effector repertoire.</title>
        <authorList>
            <person name="Levesque C.A."/>
            <person name="Brouwer H."/>
            <person name="Cano L."/>
            <person name="Hamilton J.P."/>
            <person name="Holt C."/>
            <person name="Huitema E."/>
            <person name="Raffaele S."/>
            <person name="Robideau G.P."/>
            <person name="Thines M."/>
            <person name="Win J."/>
            <person name="Zerillo M.M."/>
            <person name="Beakes G.W."/>
            <person name="Boore J.L."/>
            <person name="Busam D."/>
            <person name="Dumas B."/>
            <person name="Ferriera S."/>
            <person name="Fuerstenberg S.I."/>
            <person name="Gachon C.M."/>
            <person name="Gaulin E."/>
            <person name="Govers F."/>
            <person name="Grenville-Briggs L."/>
            <person name="Horner N."/>
            <person name="Hostetler J."/>
            <person name="Jiang R.H."/>
            <person name="Johnson J."/>
            <person name="Krajaejun T."/>
            <person name="Lin H."/>
            <person name="Meijer H.J."/>
            <person name="Moore B."/>
            <person name="Morris P."/>
            <person name="Phuntmart V."/>
            <person name="Puiu D."/>
            <person name="Shetty J."/>
            <person name="Stajich J.E."/>
            <person name="Tripathy S."/>
            <person name="Wawra S."/>
            <person name="van West P."/>
            <person name="Whitty B.R."/>
            <person name="Coutinho P.M."/>
            <person name="Henrissat B."/>
            <person name="Martin F."/>
            <person name="Thomas P.D."/>
            <person name="Tyler B.M."/>
            <person name="De Vries R.P."/>
            <person name="Kamoun S."/>
            <person name="Yandell M."/>
            <person name="Tisserat N."/>
            <person name="Buell C.R."/>
        </authorList>
    </citation>
    <scope>NUCLEOTIDE SEQUENCE</scope>
    <source>
        <strain evidence="3">DAOM:BR144</strain>
    </source>
</reference>
<reference evidence="3" key="2">
    <citation type="submission" date="2010-04" db="EMBL/GenBank/DDBJ databases">
        <authorList>
            <person name="Buell R."/>
            <person name="Hamilton J."/>
            <person name="Hostetler J."/>
        </authorList>
    </citation>
    <scope>NUCLEOTIDE SEQUENCE [LARGE SCALE GENOMIC DNA]</scope>
    <source>
        <strain evidence="3">DAOM:BR144</strain>
    </source>
</reference>
<evidence type="ECO:0000313" key="2">
    <source>
        <dbReference type="EnsemblProtists" id="PYU1_T001349"/>
    </source>
</evidence>
<name>K3W8Q8_GLOUD</name>
<dbReference type="HOGENOM" id="CLU_044799_0_0_1"/>
<feature type="region of interest" description="Disordered" evidence="1">
    <location>
        <begin position="72"/>
        <end position="99"/>
    </location>
</feature>
<accession>K3W8Q8</accession>